<feature type="transmembrane region" description="Helical" evidence="1">
    <location>
        <begin position="133"/>
        <end position="153"/>
    </location>
</feature>
<keyword evidence="1" id="KW-0472">Membrane</keyword>
<keyword evidence="3" id="KW-1185">Reference proteome</keyword>
<dbReference type="AlphaFoldDB" id="A0A8J3KFC5"/>
<dbReference type="EMBL" id="BONG01000130">
    <property type="protein sequence ID" value="GIF94864.1"/>
    <property type="molecule type" value="Genomic_DNA"/>
</dbReference>
<evidence type="ECO:0000313" key="3">
    <source>
        <dbReference type="Proteomes" id="UP000619293"/>
    </source>
</evidence>
<name>A0A8J3KFC5_9ACTN</name>
<keyword evidence="1" id="KW-1133">Transmembrane helix</keyword>
<comment type="caution">
    <text evidence="2">The sequence shown here is derived from an EMBL/GenBank/DDBJ whole genome shotgun (WGS) entry which is preliminary data.</text>
</comment>
<reference evidence="2 3" key="1">
    <citation type="submission" date="2021-01" db="EMBL/GenBank/DDBJ databases">
        <title>Whole genome shotgun sequence of Catellatospora chokoriensis NBRC 107358.</title>
        <authorList>
            <person name="Komaki H."/>
            <person name="Tamura T."/>
        </authorList>
    </citation>
    <scope>NUCLEOTIDE SEQUENCE [LARGE SCALE GENOMIC DNA]</scope>
    <source>
        <strain evidence="2 3">NBRC 107358</strain>
    </source>
</reference>
<gene>
    <name evidence="2" type="ORF">Cch02nite_83080</name>
</gene>
<dbReference type="Proteomes" id="UP000619293">
    <property type="component" value="Unassembled WGS sequence"/>
</dbReference>
<accession>A0A8J3KFC5</accession>
<proteinExistence type="predicted"/>
<evidence type="ECO:0000313" key="2">
    <source>
        <dbReference type="EMBL" id="GIF94864.1"/>
    </source>
</evidence>
<keyword evidence="1" id="KW-0812">Transmembrane</keyword>
<organism evidence="2 3">
    <name type="scientific">Catellatospora chokoriensis</name>
    <dbReference type="NCBI Taxonomy" id="310353"/>
    <lineage>
        <taxon>Bacteria</taxon>
        <taxon>Bacillati</taxon>
        <taxon>Actinomycetota</taxon>
        <taxon>Actinomycetes</taxon>
        <taxon>Micromonosporales</taxon>
        <taxon>Micromonosporaceae</taxon>
        <taxon>Catellatospora</taxon>
    </lineage>
</organism>
<sequence>MRNEEADLASLLDNANNRLDRWLANQPDAIDLSAVLASSEYREFTEGYRQIAQQLDEEVDAEQVERDANQLARFSTASEISHRLRGDLPFVLTRLIGAEPDLYSAVDRRNTEGEFRAAVSLPLATLVCIVAALYQPLVLLGLALPCVLFWLGLQRRRDALLTLAQALYSGRVWSPVLGGPFSGVSKGKVDMPRAEPVVDHEL</sequence>
<evidence type="ECO:0000256" key="1">
    <source>
        <dbReference type="SAM" id="Phobius"/>
    </source>
</evidence>
<protein>
    <submittedName>
        <fullName evidence="2">Uncharacterized protein</fullName>
    </submittedName>
</protein>